<accession>A0AAD9NJI9</accession>
<evidence type="ECO:0000313" key="2">
    <source>
        <dbReference type="Proteomes" id="UP001209878"/>
    </source>
</evidence>
<proteinExistence type="predicted"/>
<dbReference type="AlphaFoldDB" id="A0AAD9NJI9"/>
<organism evidence="1 2">
    <name type="scientific">Ridgeia piscesae</name>
    <name type="common">Tubeworm</name>
    <dbReference type="NCBI Taxonomy" id="27915"/>
    <lineage>
        <taxon>Eukaryota</taxon>
        <taxon>Metazoa</taxon>
        <taxon>Spiralia</taxon>
        <taxon>Lophotrochozoa</taxon>
        <taxon>Annelida</taxon>
        <taxon>Polychaeta</taxon>
        <taxon>Sedentaria</taxon>
        <taxon>Canalipalpata</taxon>
        <taxon>Sabellida</taxon>
        <taxon>Siboglinidae</taxon>
        <taxon>Ridgeia</taxon>
    </lineage>
</organism>
<keyword evidence="2" id="KW-1185">Reference proteome</keyword>
<gene>
    <name evidence="1" type="ORF">NP493_1127g01035</name>
</gene>
<comment type="caution">
    <text evidence="1">The sequence shown here is derived from an EMBL/GenBank/DDBJ whole genome shotgun (WGS) entry which is preliminary data.</text>
</comment>
<protein>
    <submittedName>
        <fullName evidence="1">Uncharacterized protein</fullName>
    </submittedName>
</protein>
<name>A0AAD9NJI9_RIDPI</name>
<reference evidence="1" key="1">
    <citation type="journal article" date="2023" name="Mol. Biol. Evol.">
        <title>Third-Generation Sequencing Reveals the Adaptive Role of the Epigenome in Three Deep-Sea Polychaetes.</title>
        <authorList>
            <person name="Perez M."/>
            <person name="Aroh O."/>
            <person name="Sun Y."/>
            <person name="Lan Y."/>
            <person name="Juniper S.K."/>
            <person name="Young C.R."/>
            <person name="Angers B."/>
            <person name="Qian P.Y."/>
        </authorList>
    </citation>
    <scope>NUCLEOTIDE SEQUENCE</scope>
    <source>
        <strain evidence="1">R07B-5</strain>
    </source>
</reference>
<dbReference type="Proteomes" id="UP001209878">
    <property type="component" value="Unassembled WGS sequence"/>
</dbReference>
<dbReference type="EMBL" id="JAODUO010001128">
    <property type="protein sequence ID" value="KAK2170873.1"/>
    <property type="molecule type" value="Genomic_DNA"/>
</dbReference>
<evidence type="ECO:0000313" key="1">
    <source>
        <dbReference type="EMBL" id="KAK2170873.1"/>
    </source>
</evidence>
<sequence>MLGVVWKFVSQSSNRLLLSSRRAVPCDSGQYLQPD</sequence>